<organism evidence="4 5">
    <name type="scientific">Gigaspora rosea</name>
    <dbReference type="NCBI Taxonomy" id="44941"/>
    <lineage>
        <taxon>Eukaryota</taxon>
        <taxon>Fungi</taxon>
        <taxon>Fungi incertae sedis</taxon>
        <taxon>Mucoromycota</taxon>
        <taxon>Glomeromycotina</taxon>
        <taxon>Glomeromycetes</taxon>
        <taxon>Diversisporales</taxon>
        <taxon>Gigasporaceae</taxon>
        <taxon>Gigaspora</taxon>
    </lineage>
</organism>
<proteinExistence type="predicted"/>
<accession>A0A397VL90</accession>
<keyword evidence="1" id="KW-0238">DNA-binding</keyword>
<evidence type="ECO:0000313" key="5">
    <source>
        <dbReference type="Proteomes" id="UP000266673"/>
    </source>
</evidence>
<comment type="caution">
    <text evidence="4">The sequence shown here is derived from an EMBL/GenBank/DDBJ whole genome shotgun (WGS) entry which is preliminary data.</text>
</comment>
<dbReference type="Gene3D" id="1.10.30.10">
    <property type="entry name" value="High mobility group box domain"/>
    <property type="match status" value="1"/>
</dbReference>
<feature type="compositionally biased region" description="Basic and acidic residues" evidence="2">
    <location>
        <begin position="125"/>
        <end position="150"/>
    </location>
</feature>
<evidence type="ECO:0000256" key="1">
    <source>
        <dbReference type="PROSITE-ProRule" id="PRU00267"/>
    </source>
</evidence>
<dbReference type="SUPFAM" id="SSF47095">
    <property type="entry name" value="HMG-box"/>
    <property type="match status" value="1"/>
</dbReference>
<feature type="DNA-binding region" description="HMG box" evidence="1">
    <location>
        <begin position="48"/>
        <end position="128"/>
    </location>
</feature>
<gene>
    <name evidence="4" type="ORF">C2G38_2173512</name>
</gene>
<dbReference type="InterPro" id="IPR009071">
    <property type="entry name" value="HMG_box_dom"/>
</dbReference>
<keyword evidence="5" id="KW-1185">Reference proteome</keyword>
<feature type="region of interest" description="Disordered" evidence="2">
    <location>
        <begin position="125"/>
        <end position="161"/>
    </location>
</feature>
<dbReference type="OrthoDB" id="6247875at2759"/>
<dbReference type="PROSITE" id="PS50118">
    <property type="entry name" value="HMG_BOX_2"/>
    <property type="match status" value="1"/>
</dbReference>
<evidence type="ECO:0000313" key="4">
    <source>
        <dbReference type="EMBL" id="RIB22608.1"/>
    </source>
</evidence>
<dbReference type="EMBL" id="QKWP01000301">
    <property type="protein sequence ID" value="RIB22608.1"/>
    <property type="molecule type" value="Genomic_DNA"/>
</dbReference>
<name>A0A397VL90_9GLOM</name>
<evidence type="ECO:0000256" key="2">
    <source>
        <dbReference type="SAM" id="MobiDB-lite"/>
    </source>
</evidence>
<dbReference type="InterPro" id="IPR036910">
    <property type="entry name" value="HMG_box_dom_sf"/>
</dbReference>
<dbReference type="AlphaFoldDB" id="A0A397VL90"/>
<protein>
    <recommendedName>
        <fullName evidence="3">HMG box domain-containing protein</fullName>
    </recommendedName>
</protein>
<dbReference type="Proteomes" id="UP000266673">
    <property type="component" value="Unassembled WGS sequence"/>
</dbReference>
<evidence type="ECO:0000259" key="3">
    <source>
        <dbReference type="PROSITE" id="PS50118"/>
    </source>
</evidence>
<dbReference type="GO" id="GO:0003677">
    <property type="term" value="F:DNA binding"/>
    <property type="evidence" value="ECO:0007669"/>
    <property type="project" value="UniProtKB-UniRule"/>
</dbReference>
<reference evidence="4 5" key="1">
    <citation type="submission" date="2018-06" db="EMBL/GenBank/DDBJ databases">
        <title>Comparative genomics reveals the genomic features of Rhizophagus irregularis, R. cerebriforme, R. diaphanum and Gigaspora rosea, and their symbiotic lifestyle signature.</title>
        <authorList>
            <person name="Morin E."/>
            <person name="San Clemente H."/>
            <person name="Chen E.C.H."/>
            <person name="De La Providencia I."/>
            <person name="Hainaut M."/>
            <person name="Kuo A."/>
            <person name="Kohler A."/>
            <person name="Murat C."/>
            <person name="Tang N."/>
            <person name="Roy S."/>
            <person name="Loubradou J."/>
            <person name="Henrissat B."/>
            <person name="Grigoriev I.V."/>
            <person name="Corradi N."/>
            <person name="Roux C."/>
            <person name="Martin F.M."/>
        </authorList>
    </citation>
    <scope>NUCLEOTIDE SEQUENCE [LARGE SCALE GENOMIC DNA]</scope>
    <source>
        <strain evidence="4 5">DAOM 194757</strain>
    </source>
</reference>
<keyword evidence="1" id="KW-0539">Nucleus</keyword>
<dbReference type="GO" id="GO:0005634">
    <property type="term" value="C:nucleus"/>
    <property type="evidence" value="ECO:0007669"/>
    <property type="project" value="UniProtKB-UniRule"/>
</dbReference>
<feature type="domain" description="HMG box" evidence="3">
    <location>
        <begin position="48"/>
        <end position="128"/>
    </location>
</feature>
<sequence length="213" mass="25490">MGIRPCVEIVRQFFGDKIDEVKELVLKQCLSADPSSYVNLETKPDGRVPRQLNCWMIFKTEFHKQITNQGLYEQICTTFNIPGKERLHMIGDIVKDYWNKMKVSEKAPFVKLAKEVDEEMRKRVPDYKDERKRKPSKDPFRPYDVDERKKDRQKKQSASVSNKMQDENLYLFGDPYFCYPYFCYPYFCDSYFCDPYNTNVVDFFSESFLHYTN</sequence>